<proteinExistence type="predicted"/>
<feature type="region of interest" description="Disordered" evidence="1">
    <location>
        <begin position="1"/>
        <end position="99"/>
    </location>
</feature>
<feature type="compositionally biased region" description="Low complexity" evidence="1">
    <location>
        <begin position="264"/>
        <end position="277"/>
    </location>
</feature>
<keyword evidence="3" id="KW-1185">Reference proteome</keyword>
<dbReference type="AlphaFoldDB" id="A0A8H4NG24"/>
<feature type="compositionally biased region" description="Polar residues" evidence="1">
    <location>
        <begin position="300"/>
        <end position="311"/>
    </location>
</feature>
<organism evidence="2 3">
    <name type="scientific">Botryosphaeria dothidea</name>
    <dbReference type="NCBI Taxonomy" id="55169"/>
    <lineage>
        <taxon>Eukaryota</taxon>
        <taxon>Fungi</taxon>
        <taxon>Dikarya</taxon>
        <taxon>Ascomycota</taxon>
        <taxon>Pezizomycotina</taxon>
        <taxon>Dothideomycetes</taxon>
        <taxon>Dothideomycetes incertae sedis</taxon>
        <taxon>Botryosphaeriales</taxon>
        <taxon>Botryosphaeriaceae</taxon>
        <taxon>Botryosphaeria</taxon>
    </lineage>
</organism>
<evidence type="ECO:0000313" key="3">
    <source>
        <dbReference type="Proteomes" id="UP000572817"/>
    </source>
</evidence>
<feature type="region of interest" description="Disordered" evidence="1">
    <location>
        <begin position="446"/>
        <end position="511"/>
    </location>
</feature>
<name>A0A8H4NG24_9PEZI</name>
<evidence type="ECO:0000256" key="1">
    <source>
        <dbReference type="SAM" id="MobiDB-lite"/>
    </source>
</evidence>
<gene>
    <name evidence="2" type="ORF">GTA08_BOTSDO00972</name>
</gene>
<protein>
    <submittedName>
        <fullName evidence="2">Uncharacterized protein</fullName>
    </submittedName>
</protein>
<feature type="compositionally biased region" description="Basic and acidic residues" evidence="1">
    <location>
        <begin position="202"/>
        <end position="212"/>
    </location>
</feature>
<reference evidence="2" key="1">
    <citation type="submission" date="2020-04" db="EMBL/GenBank/DDBJ databases">
        <title>Genome Assembly and Annotation of Botryosphaeria dothidea sdau 11-99, a Latent Pathogen of Apple Fruit Ring Rot in China.</title>
        <authorList>
            <person name="Yu C."/>
            <person name="Diao Y."/>
            <person name="Lu Q."/>
            <person name="Zhao J."/>
            <person name="Cui S."/>
            <person name="Peng C."/>
            <person name="He B."/>
            <person name="Liu H."/>
        </authorList>
    </citation>
    <scope>NUCLEOTIDE SEQUENCE [LARGE SCALE GENOMIC DNA]</scope>
    <source>
        <strain evidence="2">Sdau11-99</strain>
    </source>
</reference>
<accession>A0A8H4NG24</accession>
<dbReference type="Proteomes" id="UP000572817">
    <property type="component" value="Unassembled WGS sequence"/>
</dbReference>
<feature type="compositionally biased region" description="Low complexity" evidence="1">
    <location>
        <begin position="449"/>
        <end position="473"/>
    </location>
</feature>
<feature type="compositionally biased region" description="Basic and acidic residues" evidence="1">
    <location>
        <begin position="112"/>
        <end position="125"/>
    </location>
</feature>
<feature type="compositionally biased region" description="Basic and acidic residues" evidence="1">
    <location>
        <begin position="157"/>
        <end position="179"/>
    </location>
</feature>
<comment type="caution">
    <text evidence="2">The sequence shown here is derived from an EMBL/GenBank/DDBJ whole genome shotgun (WGS) entry which is preliminary data.</text>
</comment>
<feature type="compositionally biased region" description="Low complexity" evidence="1">
    <location>
        <begin position="312"/>
        <end position="330"/>
    </location>
</feature>
<sequence length="556" mass="61287">MGLPIWRAPSPADSRAQAIKNDASAAARSPIRRPSPNSARPGRGDARHGANDHTRRYINIAELAARRSHPAADEDAERDSDRRSQEHRNTDLSGMADDWLSDIDRLAAVSAEIREQTRSPEERVHLYISTDGPSIRASRHGPNHPENNPFTRVRSAAPERESSSGPDRARAQDSLERSRLASRSVDLLSRMSNRRRRGWPNRAHEPLGELPRHTYRRAPTNPTGDSAEVEDGPVPNDGGPELADATRDLPPLRRMGRRQVTDGLLPSSSLRQSWSPSGAIDGLGDRERSLSPPTDPWETMLTTITPDTQLPSADSSFTAASASFSASNNSQDGSDSSRAESTSSPNTQITVPSRRQSPDESTSLLPQRACDTDDDMSGNDTEGNERPGLNRTRANARRYRTYTSGYRQPQDGPPSRNPGAYHSSVRSRSRDATNFVRNYFAFADRGPSAERASPSASSRSPPPSQIRINIIPRAPRLYRENSSGVERSAENRRDSGVGSDSQSLGHMDPELESMRDILGRLARRDDVPEEFWLSAGLAPPMLEGMQRGEQRERGRL</sequence>
<feature type="region of interest" description="Disordered" evidence="1">
    <location>
        <begin position="112"/>
        <end position="429"/>
    </location>
</feature>
<feature type="compositionally biased region" description="Basic and acidic residues" evidence="1">
    <location>
        <begin position="42"/>
        <end position="55"/>
    </location>
</feature>
<feature type="compositionally biased region" description="Polar residues" evidence="1">
    <location>
        <begin position="331"/>
        <end position="365"/>
    </location>
</feature>
<evidence type="ECO:0000313" key="2">
    <source>
        <dbReference type="EMBL" id="KAF4313662.1"/>
    </source>
</evidence>
<feature type="compositionally biased region" description="Low complexity" evidence="1">
    <location>
        <begin position="23"/>
        <end position="41"/>
    </location>
</feature>
<feature type="compositionally biased region" description="Basic and acidic residues" evidence="1">
    <location>
        <begin position="79"/>
        <end position="90"/>
    </location>
</feature>
<dbReference type="OrthoDB" id="3946700at2759"/>
<dbReference type="EMBL" id="WWBZ02000001">
    <property type="protein sequence ID" value="KAF4313662.1"/>
    <property type="molecule type" value="Genomic_DNA"/>
</dbReference>